<keyword evidence="4" id="KW-0472">Membrane</keyword>
<dbReference type="EMBL" id="AP027742">
    <property type="protein sequence ID" value="BDZ76526.1"/>
    <property type="molecule type" value="Genomic_DNA"/>
</dbReference>
<feature type="domain" description="SpaA-like prealbumin fold" evidence="6">
    <location>
        <begin position="643"/>
        <end position="741"/>
    </location>
</feature>
<name>A0ABM8I749_9FIRM</name>
<organism evidence="7 8">
    <name type="scientific">Claveliimonas bilis</name>
    <dbReference type="NCBI Taxonomy" id="3028070"/>
    <lineage>
        <taxon>Bacteria</taxon>
        <taxon>Bacillati</taxon>
        <taxon>Bacillota</taxon>
        <taxon>Clostridia</taxon>
        <taxon>Lachnospirales</taxon>
        <taxon>Lachnospiraceae</taxon>
        <taxon>Claveliimonas</taxon>
    </lineage>
</organism>
<feature type="domain" description="SpaA-like prealbumin fold" evidence="6">
    <location>
        <begin position="444"/>
        <end position="521"/>
    </location>
</feature>
<evidence type="ECO:0000256" key="4">
    <source>
        <dbReference type="SAM" id="Phobius"/>
    </source>
</evidence>
<dbReference type="PANTHER" id="PTHR36108:SF13">
    <property type="entry name" value="COLOSSIN-B-RELATED"/>
    <property type="match status" value="1"/>
</dbReference>
<evidence type="ECO:0000313" key="8">
    <source>
        <dbReference type="Proteomes" id="UP001305815"/>
    </source>
</evidence>
<evidence type="ECO:0000256" key="2">
    <source>
        <dbReference type="ARBA" id="ARBA00022525"/>
    </source>
</evidence>
<gene>
    <name evidence="7" type="ORF">Lac1_07090</name>
</gene>
<feature type="domain" description="SpaA-like prealbumin fold" evidence="6">
    <location>
        <begin position="1049"/>
        <end position="1137"/>
    </location>
</feature>
<feature type="signal peptide" evidence="5">
    <location>
        <begin position="1"/>
        <end position="26"/>
    </location>
</feature>
<dbReference type="InterPro" id="IPR041033">
    <property type="entry name" value="SpaA_PFL_dom_1"/>
</dbReference>
<feature type="transmembrane region" description="Helical" evidence="4">
    <location>
        <begin position="1151"/>
        <end position="1170"/>
    </location>
</feature>
<evidence type="ECO:0000313" key="7">
    <source>
        <dbReference type="EMBL" id="BDZ76526.1"/>
    </source>
</evidence>
<sequence>MSGKGKRILFLGALAMAALLFPAVTDTVPEMQAAGMGDTYTVTASDFRYNTREMPVGYFELSNGKMAFCACHEAKPPSKGTAMTVTAVYTAENKGNELLRKVYYYGFKGPGDVGASYGETSLAGSVANGHMDVDDTGESDVGHGKAFISRISNLSPAPKGFNVYKISTGNSAYQDLTFWDYRPEGKLTLMKTSGNRGISGTGSAYSLKGAVYGVYTDEACTKKAGELQTDEEGKSNTLTLAAGTYYVKELKASPGYGLDKRIYKVQVTSQGNESLQVEEQPQYQKMDLLAVKYDSEKELEKEGGWEIGTPQGAASLGGAEFTCRFYGGFYDTLQELQGKSPLKTWVFRSGEDGRVYFREEDLIRGDSFWSDAKGNPILPLGTVTIEETAAPEGYNRNEEIFIRKITSEGSGETVQTYQRTEVPEDIIRGDLELIKVYQPEDEKEDTLQGIEGVVFSITSKTTGKEVMRIRTDEKGRADTKSKDHPRGGLVYDTYIVKEVKTPEGYNAVRPFEVTIQQENTVVGGVYKQDTLISSAIQVQKIDRGTGKVIPRAGAKFQLLDEKKQKITMTTYYPSVREYDTFTTDEDGRFTFPSKLGYGTYYLREVKAPEGYLLNKEDIKFTVSEDLDWGKPLIISCADDNAMGRISLKKYEKDTKEYLEGAVYEVRAAEDIATPDGTRRFQKGELADTITTSKEGPVFSKNLWLGEYILKEIKQPEGYVLDPKEYKVSLKYKDQETAVVTEEKTVYDVPSTLIIEKYKKGEEDIKLPEVSFQIWPENRPQEKATYTTDQEGRITVKYMMPDTVYCIQEIKPLPGYLPDEKIHTVKTDRKGQVEGGEIYTLRLENDCTKYKISKQDITTGQEIKGAKMTLYLLEEDGSRTETESWTSGDEPYYIEELIVGRTYVLEETVAPDGYLQAQEITFTVPESGEIQTVIMKDENAMGKISISKLEAGEEEIFLSDTVFEIRAAEDIITPEGTVRLKEGELADTITTEGEAAQSRELFLGKYTVKEVKQTPGYVLDDREYEASLTYKDQHTALVTENLEIFNEPTKLHICKKDAGSGKMLEGARLKLEKRKEDGSRSTIAQWISGKVPQEFERLVPGQYILTEEEAPNGYEIAEEIVFTLEETAEVQTVDMLDQKRAETVKTGDNSLIVSRALLLALAALLAGWVLWRRDREEE</sequence>
<dbReference type="Pfam" id="PF17802">
    <property type="entry name" value="SpaA"/>
    <property type="match status" value="8"/>
</dbReference>
<keyword evidence="4" id="KW-0812">Transmembrane</keyword>
<dbReference type="Gene3D" id="2.60.40.10">
    <property type="entry name" value="Immunoglobulins"/>
    <property type="match status" value="9"/>
</dbReference>
<evidence type="ECO:0000256" key="5">
    <source>
        <dbReference type="SAM" id="SignalP"/>
    </source>
</evidence>
<feature type="domain" description="SpaA-like prealbumin fold" evidence="6">
    <location>
        <begin position="536"/>
        <end position="625"/>
    </location>
</feature>
<dbReference type="RefSeq" id="WP_316266239.1">
    <property type="nucleotide sequence ID" value="NZ_AP027742.1"/>
</dbReference>
<feature type="domain" description="SpaA-like prealbumin fold" evidence="6">
    <location>
        <begin position="206"/>
        <end position="279"/>
    </location>
</feature>
<reference evidence="8" key="1">
    <citation type="journal article" date="2023" name="Int. J. Syst. Evol. Microbiol.">
        <title>Claveliimonas bilis gen. nov., sp. nov., deoxycholic acid-producing bacteria isolated from human faeces, and reclassification of Sellimonas monacensis Zenner et al. 2021 as Claveliimonas monacensis comb. nov.</title>
        <authorList>
            <person name="Hisatomi A."/>
            <person name="Kastawa N.W.E.P.G."/>
            <person name="Song I."/>
            <person name="Ohkuma M."/>
            <person name="Fukiya S."/>
            <person name="Sakamoto M."/>
        </authorList>
    </citation>
    <scope>NUCLEOTIDE SEQUENCE [LARGE SCALE GENOMIC DNA]</scope>
    <source>
        <strain evidence="8">12BBH14</strain>
    </source>
</reference>
<dbReference type="InterPro" id="IPR013783">
    <property type="entry name" value="Ig-like_fold"/>
</dbReference>
<proteinExistence type="inferred from homology"/>
<feature type="domain" description="SpaA-like prealbumin fold" evidence="6">
    <location>
        <begin position="757"/>
        <end position="830"/>
    </location>
</feature>
<dbReference type="Proteomes" id="UP001305815">
    <property type="component" value="Chromosome"/>
</dbReference>
<feature type="domain" description="SpaA-like prealbumin fold" evidence="6">
    <location>
        <begin position="941"/>
        <end position="1037"/>
    </location>
</feature>
<accession>A0ABM8I749</accession>
<feature type="domain" description="SpaA-like prealbumin fold" evidence="6">
    <location>
        <begin position="848"/>
        <end position="937"/>
    </location>
</feature>
<keyword evidence="8" id="KW-1185">Reference proteome</keyword>
<feature type="chain" id="PRO_5045114422" description="SpaA-like prealbumin fold domain-containing protein" evidence="5">
    <location>
        <begin position="27"/>
        <end position="1177"/>
    </location>
</feature>
<evidence type="ECO:0000256" key="1">
    <source>
        <dbReference type="ARBA" id="ARBA00007257"/>
    </source>
</evidence>
<keyword evidence="3 5" id="KW-0732">Signal</keyword>
<keyword evidence="2" id="KW-0964">Secreted</keyword>
<evidence type="ECO:0000259" key="6">
    <source>
        <dbReference type="Pfam" id="PF17802"/>
    </source>
</evidence>
<dbReference type="PANTHER" id="PTHR36108">
    <property type="entry name" value="COLOSSIN-B-RELATED"/>
    <property type="match status" value="1"/>
</dbReference>
<protein>
    <recommendedName>
        <fullName evidence="6">SpaA-like prealbumin fold domain-containing protein</fullName>
    </recommendedName>
</protein>
<comment type="similarity">
    <text evidence="1">Belongs to the serine-aspartate repeat-containing protein (SDr) family.</text>
</comment>
<dbReference type="SUPFAM" id="SSF49478">
    <property type="entry name" value="Cna protein B-type domain"/>
    <property type="match status" value="1"/>
</dbReference>
<keyword evidence="4" id="KW-1133">Transmembrane helix</keyword>
<evidence type="ECO:0000256" key="3">
    <source>
        <dbReference type="ARBA" id="ARBA00022729"/>
    </source>
</evidence>